<evidence type="ECO:0000256" key="2">
    <source>
        <dbReference type="ARBA" id="ARBA00023125"/>
    </source>
</evidence>
<dbReference type="InterPro" id="IPR001387">
    <property type="entry name" value="Cro/C1-type_HTH"/>
</dbReference>
<dbReference type="RefSeq" id="WP_134466263.1">
    <property type="nucleotide sequence ID" value="NZ_JBHMFL010000148.1"/>
</dbReference>
<comment type="caution">
    <text evidence="5">The sequence shown here is derived from an EMBL/GenBank/DDBJ whole genome shotgun (WGS) entry which is preliminary data.</text>
</comment>
<gene>
    <name evidence="5" type="ORF">E2553_40860</name>
</gene>
<dbReference type="Pfam" id="PF01381">
    <property type="entry name" value="HTH_3"/>
    <property type="match status" value="1"/>
</dbReference>
<keyword evidence="1" id="KW-0805">Transcription regulation</keyword>
<dbReference type="CDD" id="cd00093">
    <property type="entry name" value="HTH_XRE"/>
    <property type="match status" value="1"/>
</dbReference>
<accession>A0A4Y8MJY6</accession>
<evidence type="ECO:0000259" key="4">
    <source>
        <dbReference type="PROSITE" id="PS50943"/>
    </source>
</evidence>
<dbReference type="InterPro" id="IPR010982">
    <property type="entry name" value="Lambda_DNA-bd_dom_sf"/>
</dbReference>
<dbReference type="EMBL" id="SNVI01000005">
    <property type="protein sequence ID" value="TFE37742.1"/>
    <property type="molecule type" value="Genomic_DNA"/>
</dbReference>
<keyword evidence="3" id="KW-0804">Transcription</keyword>
<dbReference type="PROSITE" id="PS50943">
    <property type="entry name" value="HTH_CROC1"/>
    <property type="match status" value="1"/>
</dbReference>
<name>A0A4Y8MJY6_9BURK</name>
<evidence type="ECO:0000313" key="5">
    <source>
        <dbReference type="EMBL" id="TFE37742.1"/>
    </source>
</evidence>
<protein>
    <submittedName>
        <fullName evidence="5">XRE family transcriptional regulator</fullName>
    </submittedName>
</protein>
<dbReference type="AlphaFoldDB" id="A0A4Y8MJY6"/>
<dbReference type="Gene3D" id="1.10.260.40">
    <property type="entry name" value="lambda repressor-like DNA-binding domains"/>
    <property type="match status" value="1"/>
</dbReference>
<dbReference type="GeneID" id="97304001"/>
<evidence type="ECO:0000256" key="3">
    <source>
        <dbReference type="ARBA" id="ARBA00023163"/>
    </source>
</evidence>
<dbReference type="PANTHER" id="PTHR46797">
    <property type="entry name" value="HTH-TYPE TRANSCRIPTIONAL REGULATOR"/>
    <property type="match status" value="1"/>
</dbReference>
<dbReference type="Proteomes" id="UP000297385">
    <property type="component" value="Unassembled WGS sequence"/>
</dbReference>
<proteinExistence type="predicted"/>
<dbReference type="GO" id="GO:0005829">
    <property type="term" value="C:cytosol"/>
    <property type="evidence" value="ECO:0007669"/>
    <property type="project" value="TreeGrafter"/>
</dbReference>
<organism evidence="5 6">
    <name type="scientific">Paraburkholderia dipogonis</name>
    <dbReference type="NCBI Taxonomy" id="1211383"/>
    <lineage>
        <taxon>Bacteria</taxon>
        <taxon>Pseudomonadati</taxon>
        <taxon>Pseudomonadota</taxon>
        <taxon>Betaproteobacteria</taxon>
        <taxon>Burkholderiales</taxon>
        <taxon>Burkholderiaceae</taxon>
        <taxon>Paraburkholderia</taxon>
    </lineage>
</organism>
<evidence type="ECO:0000256" key="1">
    <source>
        <dbReference type="ARBA" id="ARBA00023015"/>
    </source>
</evidence>
<dbReference type="SMART" id="SM00530">
    <property type="entry name" value="HTH_XRE"/>
    <property type="match status" value="1"/>
</dbReference>
<dbReference type="GO" id="GO:0003700">
    <property type="term" value="F:DNA-binding transcription factor activity"/>
    <property type="evidence" value="ECO:0007669"/>
    <property type="project" value="TreeGrafter"/>
</dbReference>
<dbReference type="SUPFAM" id="SSF47413">
    <property type="entry name" value="lambda repressor-like DNA-binding domains"/>
    <property type="match status" value="1"/>
</dbReference>
<reference evidence="5 6" key="1">
    <citation type="submission" date="2019-03" db="EMBL/GenBank/DDBJ databases">
        <title>Complete Genome Sequence of Paraburkholderia dipogonis ICMP 19430T, a Nitrogen-fixing Symbiont of the South African Invasive Legume Dipogon lignosus in New Zealand.</title>
        <authorList>
            <person name="De Meyer S.E."/>
        </authorList>
    </citation>
    <scope>NUCLEOTIDE SEQUENCE [LARGE SCALE GENOMIC DNA]</scope>
    <source>
        <strain evidence="5 6">ICMP 19430</strain>
    </source>
</reference>
<dbReference type="GO" id="GO:0003677">
    <property type="term" value="F:DNA binding"/>
    <property type="evidence" value="ECO:0007669"/>
    <property type="project" value="UniProtKB-KW"/>
</dbReference>
<keyword evidence="2" id="KW-0238">DNA-binding</keyword>
<evidence type="ECO:0000313" key="6">
    <source>
        <dbReference type="Proteomes" id="UP000297385"/>
    </source>
</evidence>
<sequence length="91" mass="9776">MSGLVREFGAAVRRLREARGWSQEQLAEHAGLNRSYVGEIERGSAIASIVTVDKLARAFQVPIERLLNPPSDAADVAGLVRPARADPIPAS</sequence>
<feature type="domain" description="HTH cro/C1-type" evidence="4">
    <location>
        <begin position="12"/>
        <end position="66"/>
    </location>
</feature>
<dbReference type="PANTHER" id="PTHR46797:SF23">
    <property type="entry name" value="HTH-TYPE TRANSCRIPTIONAL REGULATOR SUTR"/>
    <property type="match status" value="1"/>
</dbReference>
<dbReference type="InterPro" id="IPR050807">
    <property type="entry name" value="TransReg_Diox_bact_type"/>
</dbReference>